<dbReference type="EMBL" id="CAJVQC010028431">
    <property type="protein sequence ID" value="CAG8739599.1"/>
    <property type="molecule type" value="Genomic_DNA"/>
</dbReference>
<keyword evidence="2" id="KW-1185">Reference proteome</keyword>
<organism evidence="1 2">
    <name type="scientific">Racocetra persica</name>
    <dbReference type="NCBI Taxonomy" id="160502"/>
    <lineage>
        <taxon>Eukaryota</taxon>
        <taxon>Fungi</taxon>
        <taxon>Fungi incertae sedis</taxon>
        <taxon>Mucoromycota</taxon>
        <taxon>Glomeromycotina</taxon>
        <taxon>Glomeromycetes</taxon>
        <taxon>Diversisporales</taxon>
        <taxon>Gigasporaceae</taxon>
        <taxon>Racocetra</taxon>
    </lineage>
</organism>
<reference evidence="1" key="1">
    <citation type="submission" date="2021-06" db="EMBL/GenBank/DDBJ databases">
        <authorList>
            <person name="Kallberg Y."/>
            <person name="Tangrot J."/>
            <person name="Rosling A."/>
        </authorList>
    </citation>
    <scope>NUCLEOTIDE SEQUENCE</scope>
    <source>
        <strain evidence="1">MA461A</strain>
    </source>
</reference>
<comment type="caution">
    <text evidence="1">The sequence shown here is derived from an EMBL/GenBank/DDBJ whole genome shotgun (WGS) entry which is preliminary data.</text>
</comment>
<protein>
    <submittedName>
        <fullName evidence="1">28329_t:CDS:1</fullName>
    </submittedName>
</protein>
<proteinExistence type="predicted"/>
<sequence length="47" mass="5079">DAAAALGACGISNQKGANLIVLKMAMNRHLLLRERIKVLSQITLKFS</sequence>
<feature type="non-terminal residue" evidence="1">
    <location>
        <position position="1"/>
    </location>
</feature>
<accession>A0ACA9Q7Y4</accession>
<evidence type="ECO:0000313" key="1">
    <source>
        <dbReference type="EMBL" id="CAG8739599.1"/>
    </source>
</evidence>
<evidence type="ECO:0000313" key="2">
    <source>
        <dbReference type="Proteomes" id="UP000789920"/>
    </source>
</evidence>
<name>A0ACA9Q7Y4_9GLOM</name>
<dbReference type="Proteomes" id="UP000789920">
    <property type="component" value="Unassembled WGS sequence"/>
</dbReference>
<gene>
    <name evidence="1" type="ORF">RPERSI_LOCUS13015</name>
</gene>